<dbReference type="PANTHER" id="PTHR12318">
    <property type="entry name" value="TESTOSTERONE-REGULATED PROTEIN RP2"/>
    <property type="match status" value="1"/>
</dbReference>
<comment type="cofactor">
    <cofactor evidence="1">
        <name>Mn(2+)</name>
        <dbReference type="ChEBI" id="CHEBI:29035"/>
    </cofactor>
</comment>
<proteinExistence type="predicted"/>
<keyword evidence="5" id="KW-0460">Magnesium</keyword>
<dbReference type="STRING" id="1280837.A0A316V8G8"/>
<dbReference type="OrthoDB" id="1695362at2759"/>
<sequence>MSNTTLTGPKGVVANDAKTGPKGEPMTPIPSASLIILCPISNTQSEYATLMVQRKATGSFRSATVFPGGLLDQADIHAVSQTNKSSSGKNDEYLESLRLCALRETFEETGLLLVPAESGSSSNFSRAVGPSEAGMSSDEWTQLRKSVHDDARAFTQILNRFASSKSSTSLPPLAPLRHHSNWVTPRTLVRPAKRFDTHFFLTILDRADALGQLTSSMSENGIAQGSPAGLTADGSETTSLRLAKPEELLSMAIRDDIILFPPQYYLLADVHTSLKKRSQQQGQHIRFAPLQFGTEKEPEENTSSTQAPSIEGVSSVEPQGVAPSGAMIDRKRLSIKSNAKKTSSEEEEDDLFVLPLVLPGDELRPTAGQSATVPESDEAPRNRVYVTPRSRGEGGGMMVHGIHRRGITGLYDLRFGNVLPDLEGEGTSEEDTLPARNAKL</sequence>
<name>A0A316V8G8_9BASI</name>
<evidence type="ECO:0000256" key="4">
    <source>
        <dbReference type="ARBA" id="ARBA00022801"/>
    </source>
</evidence>
<dbReference type="InParanoid" id="A0A316V8G8"/>
<keyword evidence="6" id="KW-0464">Manganese</keyword>
<evidence type="ECO:0000256" key="3">
    <source>
        <dbReference type="ARBA" id="ARBA00022723"/>
    </source>
</evidence>
<feature type="domain" description="Nudix hydrolase" evidence="8">
    <location>
        <begin position="27"/>
        <end position="265"/>
    </location>
</feature>
<reference evidence="9 10" key="1">
    <citation type="journal article" date="2018" name="Mol. Biol. Evol.">
        <title>Broad Genomic Sampling Reveals a Smut Pathogenic Ancestry of the Fungal Clade Ustilaginomycotina.</title>
        <authorList>
            <person name="Kijpornyongpan T."/>
            <person name="Mondo S.J."/>
            <person name="Barry K."/>
            <person name="Sandor L."/>
            <person name="Lee J."/>
            <person name="Lipzen A."/>
            <person name="Pangilinan J."/>
            <person name="LaButti K."/>
            <person name="Hainaut M."/>
            <person name="Henrissat B."/>
            <person name="Grigoriev I.V."/>
            <person name="Spatafora J.W."/>
            <person name="Aime M.C."/>
        </authorList>
    </citation>
    <scope>NUCLEOTIDE SEQUENCE [LARGE SCALE GENOMIC DNA]</scope>
    <source>
        <strain evidence="9 10">MCA 3882</strain>
    </source>
</reference>
<keyword evidence="3" id="KW-0479">Metal-binding</keyword>
<dbReference type="Gene3D" id="3.90.79.10">
    <property type="entry name" value="Nucleoside Triphosphate Pyrophosphohydrolase"/>
    <property type="match status" value="1"/>
</dbReference>
<evidence type="ECO:0000256" key="2">
    <source>
        <dbReference type="ARBA" id="ARBA00001946"/>
    </source>
</evidence>
<dbReference type="GeneID" id="37018363"/>
<dbReference type="RefSeq" id="XP_025353806.1">
    <property type="nucleotide sequence ID" value="XM_025496582.1"/>
</dbReference>
<dbReference type="EMBL" id="KZ819604">
    <property type="protein sequence ID" value="PWN33504.1"/>
    <property type="molecule type" value="Genomic_DNA"/>
</dbReference>
<feature type="region of interest" description="Disordered" evidence="7">
    <location>
        <begin position="1"/>
        <end position="25"/>
    </location>
</feature>
<dbReference type="InterPro" id="IPR039121">
    <property type="entry name" value="NUDT19"/>
</dbReference>
<accession>A0A316V8G8</accession>
<dbReference type="GO" id="GO:0016818">
    <property type="term" value="F:hydrolase activity, acting on acid anhydrides, in phosphorus-containing anhydrides"/>
    <property type="evidence" value="ECO:0007669"/>
    <property type="project" value="InterPro"/>
</dbReference>
<dbReference type="AlphaFoldDB" id="A0A316V8G8"/>
<dbReference type="CDD" id="cd18870">
    <property type="entry name" value="NUDIX_AcylCoAdiphos_Nudt19"/>
    <property type="match status" value="1"/>
</dbReference>
<keyword evidence="4" id="KW-0378">Hydrolase</keyword>
<evidence type="ECO:0000313" key="9">
    <source>
        <dbReference type="EMBL" id="PWN33504.1"/>
    </source>
</evidence>
<evidence type="ECO:0000256" key="6">
    <source>
        <dbReference type="ARBA" id="ARBA00023211"/>
    </source>
</evidence>
<keyword evidence="10" id="KW-1185">Reference proteome</keyword>
<evidence type="ECO:0000256" key="7">
    <source>
        <dbReference type="SAM" id="MobiDB-lite"/>
    </source>
</evidence>
<feature type="region of interest" description="Disordered" evidence="7">
    <location>
        <begin position="290"/>
        <end position="329"/>
    </location>
</feature>
<comment type="cofactor">
    <cofactor evidence="2">
        <name>Mg(2+)</name>
        <dbReference type="ChEBI" id="CHEBI:18420"/>
    </cofactor>
</comment>
<dbReference type="PANTHER" id="PTHR12318:SF0">
    <property type="entry name" value="ACYL-COENZYME A DIPHOSPHATASE NUDT19"/>
    <property type="match status" value="1"/>
</dbReference>
<dbReference type="PROSITE" id="PS51462">
    <property type="entry name" value="NUDIX"/>
    <property type="match status" value="1"/>
</dbReference>
<dbReference type="InterPro" id="IPR015797">
    <property type="entry name" value="NUDIX_hydrolase-like_dom_sf"/>
</dbReference>
<evidence type="ECO:0000256" key="1">
    <source>
        <dbReference type="ARBA" id="ARBA00001936"/>
    </source>
</evidence>
<dbReference type="GO" id="GO:0046872">
    <property type="term" value="F:metal ion binding"/>
    <property type="evidence" value="ECO:0007669"/>
    <property type="project" value="UniProtKB-KW"/>
</dbReference>
<dbReference type="SUPFAM" id="SSF55811">
    <property type="entry name" value="Nudix"/>
    <property type="match status" value="1"/>
</dbReference>
<dbReference type="GO" id="GO:0005739">
    <property type="term" value="C:mitochondrion"/>
    <property type="evidence" value="ECO:0007669"/>
    <property type="project" value="TreeGrafter"/>
</dbReference>
<dbReference type="InterPro" id="IPR000086">
    <property type="entry name" value="NUDIX_hydrolase_dom"/>
</dbReference>
<organism evidence="9 10">
    <name type="scientific">Meira miltonrushii</name>
    <dbReference type="NCBI Taxonomy" id="1280837"/>
    <lineage>
        <taxon>Eukaryota</taxon>
        <taxon>Fungi</taxon>
        <taxon>Dikarya</taxon>
        <taxon>Basidiomycota</taxon>
        <taxon>Ustilaginomycotina</taxon>
        <taxon>Exobasidiomycetes</taxon>
        <taxon>Exobasidiales</taxon>
        <taxon>Brachybasidiaceae</taxon>
        <taxon>Meira</taxon>
    </lineage>
</organism>
<gene>
    <name evidence="9" type="ORF">FA14DRAFT_123516</name>
</gene>
<dbReference type="Proteomes" id="UP000245771">
    <property type="component" value="Unassembled WGS sequence"/>
</dbReference>
<evidence type="ECO:0000259" key="8">
    <source>
        <dbReference type="PROSITE" id="PS51462"/>
    </source>
</evidence>
<evidence type="ECO:0000313" key="10">
    <source>
        <dbReference type="Proteomes" id="UP000245771"/>
    </source>
</evidence>
<protein>
    <recommendedName>
        <fullName evidence="8">Nudix hydrolase domain-containing protein</fullName>
    </recommendedName>
</protein>
<evidence type="ECO:0000256" key="5">
    <source>
        <dbReference type="ARBA" id="ARBA00022842"/>
    </source>
</evidence>